<reference evidence="5" key="1">
    <citation type="submission" date="2023-07" db="EMBL/GenBank/DDBJ databases">
        <title>30 novel species of actinomycetes from the DSMZ collection.</title>
        <authorList>
            <person name="Nouioui I."/>
        </authorList>
    </citation>
    <scope>NUCLEOTIDE SEQUENCE [LARGE SCALE GENOMIC DNA]</scope>
    <source>
        <strain evidence="5">DSM 44915</strain>
    </source>
</reference>
<evidence type="ECO:0000256" key="2">
    <source>
        <dbReference type="ARBA" id="ARBA00023315"/>
    </source>
</evidence>
<dbReference type="EC" id="2.3.1.-" evidence="4"/>
<dbReference type="RefSeq" id="WP_311665859.1">
    <property type="nucleotide sequence ID" value="NZ_JAVREO010000003.1"/>
</dbReference>
<comment type="caution">
    <text evidence="4">The sequence shown here is derived from an EMBL/GenBank/DDBJ whole genome shotgun (WGS) entry which is preliminary data.</text>
</comment>
<keyword evidence="1 4" id="KW-0808">Transferase</keyword>
<proteinExistence type="predicted"/>
<dbReference type="InterPro" id="IPR050680">
    <property type="entry name" value="YpeA/RimI_acetyltransf"/>
</dbReference>
<keyword evidence="5" id="KW-1185">Reference proteome</keyword>
<evidence type="ECO:0000259" key="3">
    <source>
        <dbReference type="PROSITE" id="PS51186"/>
    </source>
</evidence>
<gene>
    <name evidence="4" type="ORF">RM844_06685</name>
</gene>
<dbReference type="SUPFAM" id="SSF55729">
    <property type="entry name" value="Acyl-CoA N-acyltransferases (Nat)"/>
    <property type="match status" value="1"/>
</dbReference>
<accession>A0ABU2JLX6</accession>
<keyword evidence="2 4" id="KW-0012">Acyltransferase</keyword>
<dbReference type="PROSITE" id="PS51186">
    <property type="entry name" value="GNAT"/>
    <property type="match status" value="1"/>
</dbReference>
<dbReference type="InterPro" id="IPR000182">
    <property type="entry name" value="GNAT_dom"/>
</dbReference>
<dbReference type="EMBL" id="JAVREO010000003">
    <property type="protein sequence ID" value="MDT0265977.1"/>
    <property type="molecule type" value="Genomic_DNA"/>
</dbReference>
<dbReference type="PANTHER" id="PTHR43420">
    <property type="entry name" value="ACETYLTRANSFERASE"/>
    <property type="match status" value="1"/>
</dbReference>
<evidence type="ECO:0000313" key="4">
    <source>
        <dbReference type="EMBL" id="MDT0265977.1"/>
    </source>
</evidence>
<organism evidence="4 5">
    <name type="scientific">Streptomyces chisholmiae</name>
    <dbReference type="NCBI Taxonomy" id="3075540"/>
    <lineage>
        <taxon>Bacteria</taxon>
        <taxon>Bacillati</taxon>
        <taxon>Actinomycetota</taxon>
        <taxon>Actinomycetes</taxon>
        <taxon>Kitasatosporales</taxon>
        <taxon>Streptomycetaceae</taxon>
        <taxon>Streptomyces</taxon>
    </lineage>
</organism>
<dbReference type="GO" id="GO:0016746">
    <property type="term" value="F:acyltransferase activity"/>
    <property type="evidence" value="ECO:0007669"/>
    <property type="project" value="UniProtKB-KW"/>
</dbReference>
<name>A0ABU2JLX6_9ACTN</name>
<feature type="domain" description="N-acetyltransferase" evidence="3">
    <location>
        <begin position="102"/>
        <end position="253"/>
    </location>
</feature>
<evidence type="ECO:0000256" key="1">
    <source>
        <dbReference type="ARBA" id="ARBA00022679"/>
    </source>
</evidence>
<dbReference type="Pfam" id="PF00583">
    <property type="entry name" value="Acetyltransf_1"/>
    <property type="match status" value="1"/>
</dbReference>
<dbReference type="InterPro" id="IPR016181">
    <property type="entry name" value="Acyl_CoA_acyltransferase"/>
</dbReference>
<evidence type="ECO:0000313" key="5">
    <source>
        <dbReference type="Proteomes" id="UP001183410"/>
    </source>
</evidence>
<sequence>MDLVVSGTGGRWVARRDGAVVGELVARVRPDGRCFLFPGDGPPAAFGALLDAALGELGDRDVHLEAAPTDELAARGFVVHRREHLYRLPIGAERPVTPPAGYAFVSAADADLDRLRVLDERLRGHVPGVSGWRNEPAAFARETFQDPEFEASTYPVAVCAATGDYAGLARVWVRRDGRPPRLGLVGVRPAHRRRGLARALLARAFAPLRARGVGEVVTEVDETNTASRALMAGFGARRTGTAVELRRAGRTGEAGATG</sequence>
<dbReference type="Proteomes" id="UP001183410">
    <property type="component" value="Unassembled WGS sequence"/>
</dbReference>
<dbReference type="Gene3D" id="3.40.630.30">
    <property type="match status" value="1"/>
</dbReference>
<protein>
    <submittedName>
        <fullName evidence="4">GNAT family N-acetyltransferase</fullName>
        <ecNumber evidence="4">2.3.1.-</ecNumber>
    </submittedName>
</protein>